<comment type="caution">
    <text evidence="6">The sequence shown here is derived from an EMBL/GenBank/DDBJ whole genome shotgun (WGS) entry which is preliminary data.</text>
</comment>
<organism evidence="6 7">
    <name type="scientific">Emticicia soli</name>
    <dbReference type="NCBI Taxonomy" id="2027878"/>
    <lineage>
        <taxon>Bacteria</taxon>
        <taxon>Pseudomonadati</taxon>
        <taxon>Bacteroidota</taxon>
        <taxon>Cytophagia</taxon>
        <taxon>Cytophagales</taxon>
        <taxon>Leadbetterellaceae</taxon>
        <taxon>Emticicia</taxon>
    </lineage>
</organism>
<evidence type="ECO:0000256" key="2">
    <source>
        <dbReference type="ARBA" id="ARBA00022803"/>
    </source>
</evidence>
<dbReference type="PANTHER" id="PTHR44227:SF3">
    <property type="entry name" value="PROTEIN O-MANNOSYL-TRANSFERASE TMTC4"/>
    <property type="match status" value="1"/>
</dbReference>
<keyword evidence="4" id="KW-1133">Transmembrane helix</keyword>
<dbReference type="PANTHER" id="PTHR44227">
    <property type="match status" value="1"/>
</dbReference>
<dbReference type="InterPro" id="IPR052346">
    <property type="entry name" value="O-mannosyl-transferase_TMTC"/>
</dbReference>
<dbReference type="InterPro" id="IPR019734">
    <property type="entry name" value="TPR_rpt"/>
</dbReference>
<dbReference type="Proteomes" id="UP001597510">
    <property type="component" value="Unassembled WGS sequence"/>
</dbReference>
<dbReference type="SUPFAM" id="SSF48452">
    <property type="entry name" value="TPR-like"/>
    <property type="match status" value="1"/>
</dbReference>
<name>A0ABW5J3R0_9BACT</name>
<feature type="domain" description="Glycosyltransferase RgtA/B/C/D-like" evidence="5">
    <location>
        <begin position="98"/>
        <end position="254"/>
    </location>
</feature>
<feature type="transmembrane region" description="Helical" evidence="4">
    <location>
        <begin position="168"/>
        <end position="183"/>
    </location>
</feature>
<dbReference type="Pfam" id="PF13432">
    <property type="entry name" value="TPR_16"/>
    <property type="match status" value="1"/>
</dbReference>
<dbReference type="RefSeq" id="WP_340235576.1">
    <property type="nucleotide sequence ID" value="NZ_JBBEWC010000004.1"/>
</dbReference>
<keyword evidence="7" id="KW-1185">Reference proteome</keyword>
<feature type="transmembrane region" description="Helical" evidence="4">
    <location>
        <begin position="40"/>
        <end position="57"/>
    </location>
</feature>
<feature type="transmembrane region" description="Helical" evidence="4">
    <location>
        <begin position="313"/>
        <end position="332"/>
    </location>
</feature>
<feature type="repeat" description="TPR" evidence="3">
    <location>
        <begin position="502"/>
        <end position="535"/>
    </location>
</feature>
<dbReference type="Gene3D" id="1.25.40.10">
    <property type="entry name" value="Tetratricopeptide repeat domain"/>
    <property type="match status" value="1"/>
</dbReference>
<feature type="transmembrane region" description="Helical" evidence="4">
    <location>
        <begin position="195"/>
        <end position="220"/>
    </location>
</feature>
<protein>
    <submittedName>
        <fullName evidence="6">Tetratricopeptide repeat protein</fullName>
    </submittedName>
</protein>
<dbReference type="InterPro" id="IPR011990">
    <property type="entry name" value="TPR-like_helical_dom_sf"/>
</dbReference>
<keyword evidence="2 3" id="KW-0802">TPR repeat</keyword>
<dbReference type="SUPFAM" id="SSF81901">
    <property type="entry name" value="HCP-like"/>
    <property type="match status" value="1"/>
</dbReference>
<dbReference type="Pfam" id="PF13231">
    <property type="entry name" value="PMT_2"/>
    <property type="match status" value="1"/>
</dbReference>
<keyword evidence="4" id="KW-0812">Transmembrane</keyword>
<evidence type="ECO:0000256" key="4">
    <source>
        <dbReference type="SAM" id="Phobius"/>
    </source>
</evidence>
<keyword evidence="4" id="KW-0472">Membrane</keyword>
<reference evidence="7" key="1">
    <citation type="journal article" date="2019" name="Int. J. Syst. Evol. Microbiol.">
        <title>The Global Catalogue of Microorganisms (GCM) 10K type strain sequencing project: providing services to taxonomists for standard genome sequencing and annotation.</title>
        <authorList>
            <consortium name="The Broad Institute Genomics Platform"/>
            <consortium name="The Broad Institute Genome Sequencing Center for Infectious Disease"/>
            <person name="Wu L."/>
            <person name="Ma J."/>
        </authorList>
    </citation>
    <scope>NUCLEOTIDE SEQUENCE [LARGE SCALE GENOMIC DNA]</scope>
    <source>
        <strain evidence="7">KCTC 52344</strain>
    </source>
</reference>
<feature type="repeat" description="TPR" evidence="3">
    <location>
        <begin position="536"/>
        <end position="569"/>
    </location>
</feature>
<sequence length="683" mass="77896">MAKQKSQPKQGTKKEIAPPSYSAKAIEPAAPNSFSIDEKWIPAILSVLVFVSYIPVWKNIFVWDDKLYIVTNELLKNFDIKGIFTEYVVGNYHPLTVLSLAIEYALVGDKTWLYHLDNLILHILNSWLVFRIIQKLNSNDLVSLVTAVLFAIHPLHVESVAWAAERKDVLYTFFLLFSLWYYLKFDETKNKVQYIVSLILFLAACLSKGMAVVLPALLIITDYCFLKKPLNFQLLINKIPYFVITILFAYLATHAQKDAGADASKVIGGAYTTGERILMTAYAFCFYWVKTILPYNLYPFYPYPSKETGSIPAIYPLAFLGALLLVGAIVWFGRKDKRIWWAGAFFLIAISTVLQILPVGSALVADRYYYLSSIGPLFLIGLLVNKFYTSSKGALTGFGIIALVLCVLTFVQTGKWRNALTLFTDAEKAFPRDAMVLSNIGWHYLDNKDFPTAKQYLIRADEVGFKNADVCRSIGSMYLDEGDNATALKYFQKAEQYLPISNRTNWLFATVYYRMEDYKNANRYFKITLENEPDNAEYWTSYGLSLIGSGDFAEARKAFKKSMEINPQYWDAYLNHAYAYRKEGNFEQEIKELKELIEKAPQYLPAYKNLGVTYVDLKQDNNAVEIWKRASVRDSTGDYEYNIGINHSLRNDIEAAKQWYIKAAQKGNTNAKTILKNNGVPGY</sequence>
<feature type="transmembrane region" description="Helical" evidence="4">
    <location>
        <begin position="369"/>
        <end position="388"/>
    </location>
</feature>
<keyword evidence="1" id="KW-0677">Repeat</keyword>
<evidence type="ECO:0000313" key="6">
    <source>
        <dbReference type="EMBL" id="MFD2520164.1"/>
    </source>
</evidence>
<dbReference type="PROSITE" id="PS50005">
    <property type="entry name" value="TPR"/>
    <property type="match status" value="4"/>
</dbReference>
<dbReference type="InterPro" id="IPR038731">
    <property type="entry name" value="RgtA/B/C-like"/>
</dbReference>
<evidence type="ECO:0000313" key="7">
    <source>
        <dbReference type="Proteomes" id="UP001597510"/>
    </source>
</evidence>
<dbReference type="EMBL" id="JBHULC010000004">
    <property type="protein sequence ID" value="MFD2520164.1"/>
    <property type="molecule type" value="Genomic_DNA"/>
</dbReference>
<feature type="transmembrane region" description="Helical" evidence="4">
    <location>
        <begin position="232"/>
        <end position="252"/>
    </location>
</feature>
<evidence type="ECO:0000256" key="1">
    <source>
        <dbReference type="ARBA" id="ARBA00022737"/>
    </source>
</evidence>
<dbReference type="SMART" id="SM00028">
    <property type="entry name" value="TPR"/>
    <property type="match status" value="6"/>
</dbReference>
<feature type="repeat" description="TPR" evidence="3">
    <location>
        <begin position="468"/>
        <end position="501"/>
    </location>
</feature>
<feature type="transmembrane region" description="Helical" evidence="4">
    <location>
        <begin position="395"/>
        <end position="414"/>
    </location>
</feature>
<feature type="repeat" description="TPR" evidence="3">
    <location>
        <begin position="570"/>
        <end position="603"/>
    </location>
</feature>
<feature type="transmembrane region" description="Helical" evidence="4">
    <location>
        <begin position="273"/>
        <end position="293"/>
    </location>
</feature>
<proteinExistence type="predicted"/>
<evidence type="ECO:0000256" key="3">
    <source>
        <dbReference type="PROSITE-ProRule" id="PRU00339"/>
    </source>
</evidence>
<dbReference type="Pfam" id="PF14559">
    <property type="entry name" value="TPR_19"/>
    <property type="match status" value="1"/>
</dbReference>
<feature type="transmembrane region" description="Helical" evidence="4">
    <location>
        <begin position="339"/>
        <end position="357"/>
    </location>
</feature>
<gene>
    <name evidence="6" type="ORF">ACFSR2_04665</name>
</gene>
<evidence type="ECO:0000259" key="5">
    <source>
        <dbReference type="Pfam" id="PF13231"/>
    </source>
</evidence>
<accession>A0ABW5J3R0</accession>
<feature type="transmembrane region" description="Helical" evidence="4">
    <location>
        <begin position="142"/>
        <end position="162"/>
    </location>
</feature>